<accession>A0A5J5AYW9</accession>
<feature type="transmembrane region" description="Helical" evidence="1">
    <location>
        <begin position="445"/>
        <end position="475"/>
    </location>
</feature>
<protein>
    <recommendedName>
        <fullName evidence="4">Transmembrane protein</fullName>
    </recommendedName>
</protein>
<name>A0A5J5AYW9_9ASTE</name>
<feature type="transmembrane region" description="Helical" evidence="1">
    <location>
        <begin position="365"/>
        <end position="391"/>
    </location>
</feature>
<keyword evidence="1" id="KW-0472">Membrane</keyword>
<keyword evidence="3" id="KW-1185">Reference proteome</keyword>
<sequence>MSDLLFKQTLLPSTSPDSSDFAELLLGIIEDLLTFIVVELIFFLADFIVALFSNTAIILLSAKSLSGKKLSFKDLLQGVVGSWKRLLTTSVFTVLLSGVYIFFVSVTFMLIFVTSYRQPLASLAMIGVLGPLALILYLYLYVVWTLALVISVTEENCYGIEALGKAGRLVKGHRHHGFALNFLYVVMFMVVLMIFIMVQGKQSPGDQIVIGNGKLMPSIASLSLLLNSLFFLSNFFFMKPFLSDWFFKETLLPSTSPSSPDFIKLLLGIKEDIQILVAVESAFYLSSYTFSLFCNTATIFLSANSLLGKNISLKDLLSGMARSWKRLFITSFYTALLGLGYTFFVLATLIPLLVIAADHPFAVKYIFIIFIILATLLYLYLSVVWFVALVISVTEENCYGIEALGKAGVLIKGHRLNGFALNFLYILLIFIVFPGVRMIKVRQSLAVQVVTGLFSVNCIFLLSMFQFIAYTVLYFQCKKSHGEEIEMQVGMEYSKIPTKLAEDIP</sequence>
<feature type="transmembrane region" description="Helical" evidence="1">
    <location>
        <begin position="32"/>
        <end position="60"/>
    </location>
</feature>
<feature type="transmembrane region" description="Helical" evidence="1">
    <location>
        <begin position="419"/>
        <end position="439"/>
    </location>
</feature>
<organism evidence="2 3">
    <name type="scientific">Nyssa sinensis</name>
    <dbReference type="NCBI Taxonomy" id="561372"/>
    <lineage>
        <taxon>Eukaryota</taxon>
        <taxon>Viridiplantae</taxon>
        <taxon>Streptophyta</taxon>
        <taxon>Embryophyta</taxon>
        <taxon>Tracheophyta</taxon>
        <taxon>Spermatophyta</taxon>
        <taxon>Magnoliopsida</taxon>
        <taxon>eudicotyledons</taxon>
        <taxon>Gunneridae</taxon>
        <taxon>Pentapetalae</taxon>
        <taxon>asterids</taxon>
        <taxon>Cornales</taxon>
        <taxon>Nyssaceae</taxon>
        <taxon>Nyssa</taxon>
    </lineage>
</organism>
<dbReference type="OrthoDB" id="777403at2759"/>
<evidence type="ECO:0000313" key="3">
    <source>
        <dbReference type="Proteomes" id="UP000325577"/>
    </source>
</evidence>
<feature type="transmembrane region" description="Helical" evidence="1">
    <location>
        <begin position="178"/>
        <end position="198"/>
    </location>
</feature>
<evidence type="ECO:0000313" key="2">
    <source>
        <dbReference type="EMBL" id="KAA8535470.1"/>
    </source>
</evidence>
<dbReference type="PANTHER" id="PTHR33133:SF1">
    <property type="entry name" value="EXPRESSED PROTEIN-RELATED"/>
    <property type="match status" value="1"/>
</dbReference>
<feature type="transmembrane region" description="Helical" evidence="1">
    <location>
        <begin position="91"/>
        <end position="113"/>
    </location>
</feature>
<dbReference type="PANTHER" id="PTHR33133">
    <property type="entry name" value="OS08G0107100 PROTEIN-RELATED"/>
    <property type="match status" value="1"/>
</dbReference>
<keyword evidence="1" id="KW-1133">Transmembrane helix</keyword>
<feature type="transmembrane region" description="Helical" evidence="1">
    <location>
        <begin position="219"/>
        <end position="238"/>
    </location>
</feature>
<feature type="transmembrane region" description="Helical" evidence="1">
    <location>
        <begin position="120"/>
        <end position="142"/>
    </location>
</feature>
<evidence type="ECO:0000256" key="1">
    <source>
        <dbReference type="SAM" id="Phobius"/>
    </source>
</evidence>
<dbReference type="Proteomes" id="UP000325577">
    <property type="component" value="Linkage Group LG17"/>
</dbReference>
<proteinExistence type="predicted"/>
<keyword evidence="1" id="KW-0812">Transmembrane</keyword>
<gene>
    <name evidence="2" type="ORF">F0562_030473</name>
</gene>
<reference evidence="2 3" key="1">
    <citation type="submission" date="2019-09" db="EMBL/GenBank/DDBJ databases">
        <title>A chromosome-level genome assembly of the Chinese tupelo Nyssa sinensis.</title>
        <authorList>
            <person name="Yang X."/>
            <person name="Kang M."/>
            <person name="Yang Y."/>
            <person name="Xiong H."/>
            <person name="Wang M."/>
            <person name="Zhang Z."/>
            <person name="Wang Z."/>
            <person name="Wu H."/>
            <person name="Ma T."/>
            <person name="Liu J."/>
            <person name="Xi Z."/>
        </authorList>
    </citation>
    <scope>NUCLEOTIDE SEQUENCE [LARGE SCALE GENOMIC DNA]</scope>
    <source>
        <strain evidence="2">J267</strain>
        <tissue evidence="2">Leaf</tissue>
    </source>
</reference>
<feature type="transmembrane region" description="Helical" evidence="1">
    <location>
        <begin position="327"/>
        <end position="353"/>
    </location>
</feature>
<dbReference type="EMBL" id="CM018040">
    <property type="protein sequence ID" value="KAA8535470.1"/>
    <property type="molecule type" value="Genomic_DNA"/>
</dbReference>
<dbReference type="AlphaFoldDB" id="A0A5J5AYW9"/>
<evidence type="ECO:0008006" key="4">
    <source>
        <dbReference type="Google" id="ProtNLM"/>
    </source>
</evidence>